<dbReference type="AlphaFoldDB" id="A0AAN7IBA3"/>
<name>A0AAN7IBA3_QUERU</name>
<sequence length="186" mass="21982">MRRGKELALSHRSRFSHALTPVEAGFATNLTGYYQRFETRVELNCWLDKEDTMWKQRSRLNWFKEGDRNTRFFHANASSRFQKNLIEGIYDDEGLWQEDEKIVVKIFVDYYSELFTTCRPSKFIEIVDAVHPKVMEAMNSTLIREFLPGEVHWALKQMYTLKALGLDGMPPLWDARTRLPGQRTRV</sequence>
<dbReference type="Proteomes" id="UP001324115">
    <property type="component" value="Unassembled WGS sequence"/>
</dbReference>
<dbReference type="EMBL" id="JAXUIC010000011">
    <property type="protein sequence ID" value="KAK4563360.1"/>
    <property type="molecule type" value="Genomic_DNA"/>
</dbReference>
<proteinExistence type="predicted"/>
<accession>A0AAN7IBA3</accession>
<gene>
    <name evidence="1" type="ORF">RGQ29_005753</name>
</gene>
<evidence type="ECO:0000313" key="2">
    <source>
        <dbReference type="Proteomes" id="UP001324115"/>
    </source>
</evidence>
<evidence type="ECO:0000313" key="1">
    <source>
        <dbReference type="EMBL" id="KAK4563360.1"/>
    </source>
</evidence>
<keyword evidence="2" id="KW-1185">Reference proteome</keyword>
<comment type="caution">
    <text evidence="1">The sequence shown here is derived from an EMBL/GenBank/DDBJ whole genome shotgun (WGS) entry which is preliminary data.</text>
</comment>
<organism evidence="1 2">
    <name type="scientific">Quercus rubra</name>
    <name type="common">Northern red oak</name>
    <name type="synonym">Quercus borealis</name>
    <dbReference type="NCBI Taxonomy" id="3512"/>
    <lineage>
        <taxon>Eukaryota</taxon>
        <taxon>Viridiplantae</taxon>
        <taxon>Streptophyta</taxon>
        <taxon>Embryophyta</taxon>
        <taxon>Tracheophyta</taxon>
        <taxon>Spermatophyta</taxon>
        <taxon>Magnoliopsida</taxon>
        <taxon>eudicotyledons</taxon>
        <taxon>Gunneridae</taxon>
        <taxon>Pentapetalae</taxon>
        <taxon>rosids</taxon>
        <taxon>fabids</taxon>
        <taxon>Fagales</taxon>
        <taxon>Fagaceae</taxon>
        <taxon>Quercus</taxon>
    </lineage>
</organism>
<reference evidence="1 2" key="1">
    <citation type="journal article" date="2023" name="G3 (Bethesda)">
        <title>A haplotype-resolved chromosome-scale genome for Quercus rubra L. provides insights into the genetics of adaptive traits for red oak species.</title>
        <authorList>
            <person name="Kapoor B."/>
            <person name="Jenkins J."/>
            <person name="Schmutz J."/>
            <person name="Zhebentyayeva T."/>
            <person name="Kuelheim C."/>
            <person name="Coggeshall M."/>
            <person name="Heim C."/>
            <person name="Lasky J.R."/>
            <person name="Leites L."/>
            <person name="Islam-Faridi N."/>
            <person name="Romero-Severson J."/>
            <person name="DeLeo V.L."/>
            <person name="Lucas S.M."/>
            <person name="Lazic D."/>
            <person name="Gailing O."/>
            <person name="Carlson J."/>
            <person name="Staton M."/>
        </authorList>
    </citation>
    <scope>NUCLEOTIDE SEQUENCE [LARGE SCALE GENOMIC DNA]</scope>
    <source>
        <strain evidence="1">Pseudo-F2</strain>
    </source>
</reference>
<protein>
    <submittedName>
        <fullName evidence="1">Uncharacterized protein</fullName>
    </submittedName>
</protein>